<protein>
    <submittedName>
        <fullName evidence="1">Uncharacterized protein</fullName>
    </submittedName>
</protein>
<evidence type="ECO:0000313" key="1">
    <source>
        <dbReference type="EMBL" id="KAK9238147.1"/>
    </source>
</evidence>
<proteinExistence type="predicted"/>
<sequence>MGFQFACKEPLWDVDDFSTCAKNSYIGVLLPGLVILTSACLLIPSFRTLCQHLRPGRSRRHISLGGEDIIQAVPPPGAYFADNTDDSDELYRLRTTEESDYILPAPNSESTRPVGPRRATSQANDHFLNLSGICEDDSDVDVTFISLHGVTGRATIERGSLIALVAVHLTVTAVFLVNHPPRESRSSLVFQSIVATIFWLYCFVLSTFRSTRVSNDIAFTISSHLAVIYCLGWSIAVIRLRSLFFADHSEVVKFVPIVDIIICSILCYIALVSPLGNVPSHVESRKGLQPSREPLANMYSFLTFSWIHPIVWKGYFKPLTLEDLWDLSSDRRPVTVIREFRSIRGDMSFVRACVAYLYVPFIVSCIWTFLYALTELAPVVLVKYLLEYTENPEAIPTHMAWLYVVLLFVVSIIDAIFTAQSLWGFRKMAIKIRSLLIGEIYAKALKRKAVATADELKHPTDAKLNETADDDSSGPSISKDDTTKSNTAPQPSISMGAVINLMSVDAVRISDSFANLNQLVKGLTVIAAAFILLYRNLGVSALVGMATMFLVLPINYAYSKGFAKIDAALMAVRDERTHKTNEILQSIKIIKFFAWEAMFKADLLEIRKKELRKLRQQYLLWAAAVIVWFGFPTVLTCVTFGFYTLVEKKELTASVAFSSVALFNLVRTPMDRLAMLVSDVIDTKVSLDRIHRFMTEETTDKYEQLTIPRGPNSPCIGFENATLSWGSNENSQKFGLRNLNIDFKVGEITLVIGPTGAGKTSLLMGLLGEMTLLEGNVFLPGVSSEYGHQIDPATGLSNSVAYCSQQPWLLNESIKNNILFGSPYDHVRYQACIDACALRHDLAIFEAGDNTEVGERGIALSGGQKQRISLARALYSPAKHLLLDDCLSAVDSHSALWIYQNCILGPLMYGRTCILVSHNVALTVVGANHIIVLNNGTVQFQGTPEEAFEAGVLGDDELLQQSISTRNSSMAVSRSESSADLVSKQHAPIGAPAEESRKSVTDEVEVTESVIEDSGEQSVCQPKNPPPPLVQAEESEIGQVKLNVYLTYFRSMGPGWYWLIVLIAFVGQQGGLVIQSWWIREWANNASDVSDAVSGLGLTSGQQSSEERRPGSHGVVYYLWIYAAISVLYMIISFCREGVVFIGSLVASRQLFEQLLQRVLRATPRFFDSTPVGRILNRFSKDIEIVDQEVAGNLLSVMHSIVALAIILILITSILPRFLFAAVLICLIYYVINIFYLRSSRELKRIQSVTRSPIYQHFGETLAGLSTIRAYACEKRFMYQDLLYIETNLRPYTLLWACNRWMCLLVQSAGGLVATFAGVFVVLSQGSIDSGLAGLCLTYAITFSENMLYLVMLYAVTEMDMNSVERINEYLHIDQEAPEIEENCRPPVGWPSNGGISVRDLSLRYAPELPPVIRNVSFDIQPGWKVGIVGRTGAGKSTIASAFFRFLEPLTGTIIIDDIDISKIGLRDLREALTIIPQDPTLFSGTIRSNLDPFSRYTDSAIFEALRRVHLIDNAGFRYDNTGENHQSGSSTDDNYDPVNVFYNLASPITEGGTNLSQGQRQLMCLARSLLKLPRVIILDEATASIDYETDTLLQKTIREEFTATTILTIAHRLRSIIDYDMILVMDEGTVKEYDRPHLLLQKKGSIFRAMCESSGELPTLAEMAEKAYKQQTGVQRLS</sequence>
<comment type="caution">
    <text evidence="1">The sequence shown here is derived from an EMBL/GenBank/DDBJ whole genome shotgun (WGS) entry which is preliminary data.</text>
</comment>
<keyword evidence="2" id="KW-1185">Reference proteome</keyword>
<organism evidence="1 2">
    <name type="scientific">Lipomyces kononenkoae</name>
    <name type="common">Yeast</name>
    <dbReference type="NCBI Taxonomy" id="34357"/>
    <lineage>
        <taxon>Eukaryota</taxon>
        <taxon>Fungi</taxon>
        <taxon>Dikarya</taxon>
        <taxon>Ascomycota</taxon>
        <taxon>Saccharomycotina</taxon>
        <taxon>Lipomycetes</taxon>
        <taxon>Lipomycetales</taxon>
        <taxon>Lipomycetaceae</taxon>
        <taxon>Lipomyces</taxon>
    </lineage>
</organism>
<accession>A0ACC3T4Z9</accession>
<evidence type="ECO:0000313" key="2">
    <source>
        <dbReference type="Proteomes" id="UP001433508"/>
    </source>
</evidence>
<gene>
    <name evidence="1" type="ORF">V1525DRAFT_125797</name>
</gene>
<name>A0ACC3T4Z9_LIPKO</name>
<dbReference type="EMBL" id="MU971360">
    <property type="protein sequence ID" value="KAK9238147.1"/>
    <property type="molecule type" value="Genomic_DNA"/>
</dbReference>
<dbReference type="Proteomes" id="UP001433508">
    <property type="component" value="Unassembled WGS sequence"/>
</dbReference>
<reference evidence="2" key="1">
    <citation type="journal article" date="2024" name="Front. Bioeng. Biotechnol.">
        <title>Genome-scale model development and genomic sequencing of the oleaginous clade Lipomyces.</title>
        <authorList>
            <person name="Czajka J.J."/>
            <person name="Han Y."/>
            <person name="Kim J."/>
            <person name="Mondo S.J."/>
            <person name="Hofstad B.A."/>
            <person name="Robles A."/>
            <person name="Haridas S."/>
            <person name="Riley R."/>
            <person name="LaButti K."/>
            <person name="Pangilinan J."/>
            <person name="Andreopoulos W."/>
            <person name="Lipzen A."/>
            <person name="Yan J."/>
            <person name="Wang M."/>
            <person name="Ng V."/>
            <person name="Grigoriev I.V."/>
            <person name="Spatafora J.W."/>
            <person name="Magnuson J.K."/>
            <person name="Baker S.E."/>
            <person name="Pomraning K.R."/>
        </authorList>
    </citation>
    <scope>NUCLEOTIDE SEQUENCE [LARGE SCALE GENOMIC DNA]</scope>
    <source>
        <strain evidence="2">CBS 7786</strain>
    </source>
</reference>